<accession>A0ABS2UEN2</accession>
<keyword evidence="2" id="KW-1185">Reference proteome</keyword>
<name>A0ABS2UEN2_9LEPT</name>
<comment type="caution">
    <text evidence="1">The sequence shown here is derived from an EMBL/GenBank/DDBJ whole genome shotgun (WGS) entry which is preliminary data.</text>
</comment>
<evidence type="ECO:0000313" key="1">
    <source>
        <dbReference type="EMBL" id="MBM9578846.1"/>
    </source>
</evidence>
<organism evidence="1 2">
    <name type="scientific">Leptospira ainlahdjerensis</name>
    <dbReference type="NCBI Taxonomy" id="2810033"/>
    <lineage>
        <taxon>Bacteria</taxon>
        <taxon>Pseudomonadati</taxon>
        <taxon>Spirochaetota</taxon>
        <taxon>Spirochaetia</taxon>
        <taxon>Leptospirales</taxon>
        <taxon>Leptospiraceae</taxon>
        <taxon>Leptospira</taxon>
    </lineage>
</organism>
<dbReference type="RefSeq" id="WP_205280818.1">
    <property type="nucleotide sequence ID" value="NZ_JAFFPU010000068.1"/>
</dbReference>
<proteinExistence type="predicted"/>
<gene>
    <name evidence="1" type="ORF">JWG45_17005</name>
</gene>
<protein>
    <submittedName>
        <fullName evidence="1">Uncharacterized protein</fullName>
    </submittedName>
</protein>
<sequence>MAKETAADFPLSENSNFVSANPRVGTPKTPLQETILDFNFLLTLGKGNGITFGGKVRKEHKILYFHAVFKNIGSKNLIY</sequence>
<reference evidence="1 2" key="1">
    <citation type="submission" date="2021-02" db="EMBL/GenBank/DDBJ databases">
        <title>Leptospira ainlahdjerensis sp. nov., Leptospira ainazelensis sp. nov., Leptospira abararensis sp. nov. and Leptospira chreensis sp. nov., four new species isolated from water sources in Algeria.</title>
        <authorList>
            <person name="Amara Korba A."/>
            <person name="Kainiu M."/>
            <person name="Vincent A.T."/>
            <person name="Mariet J.-F."/>
            <person name="Veyrier F.J."/>
            <person name="Goarant C."/>
            <person name="Picardeau M."/>
        </authorList>
    </citation>
    <scope>NUCLEOTIDE SEQUENCE [LARGE SCALE GENOMIC DNA]</scope>
    <source>
        <strain evidence="1 2">201903070</strain>
    </source>
</reference>
<evidence type="ECO:0000313" key="2">
    <source>
        <dbReference type="Proteomes" id="UP000724686"/>
    </source>
</evidence>
<dbReference type="Proteomes" id="UP000724686">
    <property type="component" value="Unassembled WGS sequence"/>
</dbReference>
<dbReference type="EMBL" id="JAFFPU010000068">
    <property type="protein sequence ID" value="MBM9578846.1"/>
    <property type="molecule type" value="Genomic_DNA"/>
</dbReference>